<keyword evidence="4" id="KW-1185">Reference proteome</keyword>
<evidence type="ECO:0000313" key="4">
    <source>
        <dbReference type="Proteomes" id="UP000249390"/>
    </source>
</evidence>
<keyword evidence="1" id="KW-0812">Transmembrane</keyword>
<keyword evidence="1" id="KW-1133">Transmembrane helix</keyword>
<reference evidence="3 4" key="1">
    <citation type="submission" date="2018-06" db="EMBL/GenBank/DDBJ databases">
        <title>The Genome of Cuscuta australis (Dodder) Provides Insight into the Evolution of Plant Parasitism.</title>
        <authorList>
            <person name="Liu H."/>
        </authorList>
    </citation>
    <scope>NUCLEOTIDE SEQUENCE [LARGE SCALE GENOMIC DNA]</scope>
    <source>
        <strain evidence="4">cv. Yunnan</strain>
        <tissue evidence="3">Vines</tissue>
    </source>
</reference>
<feature type="transmembrane region" description="Helical" evidence="1">
    <location>
        <begin position="136"/>
        <end position="161"/>
    </location>
</feature>
<dbReference type="PANTHER" id="PTHR35107">
    <property type="entry name" value="EXPRESSED PROTEIN"/>
    <property type="match status" value="1"/>
</dbReference>
<feature type="chain" id="PRO_5016397362" evidence="2">
    <location>
        <begin position="24"/>
        <end position="214"/>
    </location>
</feature>
<dbReference type="PANTHER" id="PTHR35107:SF2">
    <property type="entry name" value="EXPRESSED PROTEIN"/>
    <property type="match status" value="1"/>
</dbReference>
<comment type="caution">
    <text evidence="3">The sequence shown here is derived from an EMBL/GenBank/DDBJ whole genome shotgun (WGS) entry which is preliminary data.</text>
</comment>
<proteinExistence type="predicted"/>
<dbReference type="EMBL" id="NQVE01000122">
    <property type="protein sequence ID" value="RAL46431.1"/>
    <property type="molecule type" value="Genomic_DNA"/>
</dbReference>
<evidence type="ECO:0000256" key="2">
    <source>
        <dbReference type="SAM" id="SignalP"/>
    </source>
</evidence>
<evidence type="ECO:0000256" key="1">
    <source>
        <dbReference type="SAM" id="Phobius"/>
    </source>
</evidence>
<dbReference type="AlphaFoldDB" id="A0A328DQ98"/>
<accession>A0A328DQ98</accession>
<keyword evidence="2" id="KW-0732">Signal</keyword>
<protein>
    <submittedName>
        <fullName evidence="3">Uncharacterized protein</fullName>
    </submittedName>
</protein>
<dbReference type="Proteomes" id="UP000249390">
    <property type="component" value="Unassembled WGS sequence"/>
</dbReference>
<keyword evidence="1" id="KW-0472">Membrane</keyword>
<sequence>MATSSPIWFLAVAFGLLAVSAAARPCKTLFFFSSTSLYPVTSSVSQVSNLYPNFRPENPKSLTFFFTSARIPYDDWKFLPARPAFVFRDPFSGVEEQVEETLPEDVPQRLSSSASMNPIELYSSVSSSIRDRTKDIMSVVGALLFGLGCGALTAATMYLIWSLFWPQGFDFEDSDDEFDDDDIAAQKKAGYVAIPAKVVDDDLQKPALPTKEVV</sequence>
<evidence type="ECO:0000313" key="3">
    <source>
        <dbReference type="EMBL" id="RAL46431.1"/>
    </source>
</evidence>
<name>A0A328DQ98_9ASTE</name>
<organism evidence="3 4">
    <name type="scientific">Cuscuta australis</name>
    <dbReference type="NCBI Taxonomy" id="267555"/>
    <lineage>
        <taxon>Eukaryota</taxon>
        <taxon>Viridiplantae</taxon>
        <taxon>Streptophyta</taxon>
        <taxon>Embryophyta</taxon>
        <taxon>Tracheophyta</taxon>
        <taxon>Spermatophyta</taxon>
        <taxon>Magnoliopsida</taxon>
        <taxon>eudicotyledons</taxon>
        <taxon>Gunneridae</taxon>
        <taxon>Pentapetalae</taxon>
        <taxon>asterids</taxon>
        <taxon>lamiids</taxon>
        <taxon>Solanales</taxon>
        <taxon>Convolvulaceae</taxon>
        <taxon>Cuscuteae</taxon>
        <taxon>Cuscuta</taxon>
        <taxon>Cuscuta subgen. Grammica</taxon>
        <taxon>Cuscuta sect. Cleistogrammica</taxon>
    </lineage>
</organism>
<feature type="signal peptide" evidence="2">
    <location>
        <begin position="1"/>
        <end position="23"/>
    </location>
</feature>
<gene>
    <name evidence="3" type="ORF">DM860_004710</name>
</gene>